<dbReference type="InterPro" id="IPR036770">
    <property type="entry name" value="Ankyrin_rpt-contain_sf"/>
</dbReference>
<dbReference type="InterPro" id="IPR002110">
    <property type="entry name" value="Ankyrin_rpt"/>
</dbReference>
<evidence type="ECO:0000256" key="2">
    <source>
        <dbReference type="ARBA" id="ARBA00022737"/>
    </source>
</evidence>
<proteinExistence type="inferred from homology"/>
<dbReference type="Pfam" id="PF13857">
    <property type="entry name" value="Ank_5"/>
    <property type="match status" value="1"/>
</dbReference>
<keyword evidence="3 4" id="KW-0040">ANK repeat</keyword>
<evidence type="ECO:0000313" key="5">
    <source>
        <dbReference type="EMBL" id="CAL5082189.1"/>
    </source>
</evidence>
<dbReference type="EMBL" id="OZ075117">
    <property type="protein sequence ID" value="CAL5082189.1"/>
    <property type="molecule type" value="Genomic_DNA"/>
</dbReference>
<keyword evidence="2" id="KW-0677">Repeat</keyword>
<evidence type="ECO:0000256" key="1">
    <source>
        <dbReference type="ARBA" id="ARBA00005949"/>
    </source>
</evidence>
<dbReference type="PANTHER" id="PTHR24136">
    <property type="entry name" value="SOWAH (DROSOPHILA) HOMOLOG"/>
    <property type="match status" value="1"/>
</dbReference>
<dbReference type="InterPro" id="IPR051573">
    <property type="entry name" value="Ankyrin-SOCS_box_domain"/>
</dbReference>
<evidence type="ECO:0000256" key="4">
    <source>
        <dbReference type="PROSITE-ProRule" id="PRU00023"/>
    </source>
</evidence>
<gene>
    <name evidence="5" type="ORF">URODEC1_LOCUS109141</name>
</gene>
<dbReference type="PROSITE" id="PS50088">
    <property type="entry name" value="ANK_REPEAT"/>
    <property type="match status" value="1"/>
</dbReference>
<dbReference type="PANTHER" id="PTHR24136:SF37">
    <property type="entry name" value="OS01G0942900 PROTEIN"/>
    <property type="match status" value="1"/>
</dbReference>
<evidence type="ECO:0000313" key="6">
    <source>
        <dbReference type="Proteomes" id="UP001497457"/>
    </source>
</evidence>
<dbReference type="Proteomes" id="UP001497457">
    <property type="component" value="Chromosome 7b"/>
</dbReference>
<accession>A0ABC9FV67</accession>
<dbReference type="AlphaFoldDB" id="A0ABC9FV67"/>
<comment type="similarity">
    <text evidence="1">Belongs to the ankyrin SOCS box (ASB) family.</text>
</comment>
<protein>
    <submittedName>
        <fullName evidence="5">Uncharacterized protein</fullName>
    </submittedName>
</protein>
<evidence type="ECO:0000256" key="3">
    <source>
        <dbReference type="ARBA" id="ARBA00023043"/>
    </source>
</evidence>
<keyword evidence="6" id="KW-1185">Reference proteome</keyword>
<sequence length="263" mass="30134">MLKFKENDYIMWKKEAATWDKDNGNGKDRSLTVRNKYPRHPAPNFKLTEGFDWSKVEEYMQQWYASIARSIANDIIIPDPTPRWVRDTLFDKYAQLEPILQKDSVQCFLRLFDNCAGRGMSWNLTITAQTLIYMVSFNALQGAKVVLEGKAPELNGMHANPNCINSYGYFPLHEAAENFSVDMIELLLRHGASANVRTVGNDVIEDLLPLHVAIENTCLHKYLEDNLSSSQNHLEFIYKLIHLLSLPEMVCVTLSTTFCSMAY</sequence>
<dbReference type="SUPFAM" id="SSF48403">
    <property type="entry name" value="Ankyrin repeat"/>
    <property type="match status" value="1"/>
</dbReference>
<name>A0ABC9FV67_9POAL</name>
<reference evidence="5" key="1">
    <citation type="submission" date="2024-10" db="EMBL/GenBank/DDBJ databases">
        <authorList>
            <person name="Ryan C."/>
        </authorList>
    </citation>
    <scope>NUCLEOTIDE SEQUENCE [LARGE SCALE GENOMIC DNA]</scope>
</reference>
<dbReference type="SMART" id="SM00248">
    <property type="entry name" value="ANK"/>
    <property type="match status" value="2"/>
</dbReference>
<dbReference type="PROSITE" id="PS50297">
    <property type="entry name" value="ANK_REP_REGION"/>
    <property type="match status" value="1"/>
</dbReference>
<feature type="repeat" description="ANK" evidence="4">
    <location>
        <begin position="167"/>
        <end position="199"/>
    </location>
</feature>
<organism evidence="5 6">
    <name type="scientific">Urochloa decumbens</name>
    <dbReference type="NCBI Taxonomy" id="240449"/>
    <lineage>
        <taxon>Eukaryota</taxon>
        <taxon>Viridiplantae</taxon>
        <taxon>Streptophyta</taxon>
        <taxon>Embryophyta</taxon>
        <taxon>Tracheophyta</taxon>
        <taxon>Spermatophyta</taxon>
        <taxon>Magnoliopsida</taxon>
        <taxon>Liliopsida</taxon>
        <taxon>Poales</taxon>
        <taxon>Poaceae</taxon>
        <taxon>PACMAD clade</taxon>
        <taxon>Panicoideae</taxon>
        <taxon>Panicodae</taxon>
        <taxon>Paniceae</taxon>
        <taxon>Melinidinae</taxon>
        <taxon>Urochloa</taxon>
    </lineage>
</organism>
<dbReference type="Gene3D" id="1.25.40.20">
    <property type="entry name" value="Ankyrin repeat-containing domain"/>
    <property type="match status" value="1"/>
</dbReference>